<dbReference type="EMBL" id="CP144695">
    <property type="protein sequence ID" value="WVZ05659.1"/>
    <property type="molecule type" value="Genomic_DNA"/>
</dbReference>
<evidence type="ECO:0000313" key="3">
    <source>
        <dbReference type="EMBL" id="WVZ05659.1"/>
    </source>
</evidence>
<dbReference type="InterPro" id="IPR005645">
    <property type="entry name" value="FSH-like_dom"/>
</dbReference>
<evidence type="ECO:0000313" key="4">
    <source>
        <dbReference type="Proteomes" id="UP001374535"/>
    </source>
</evidence>
<dbReference type="Pfam" id="PF03959">
    <property type="entry name" value="FSH1"/>
    <property type="match status" value="1"/>
</dbReference>
<reference evidence="3 4" key="1">
    <citation type="journal article" date="2023" name="Life. Sci Alliance">
        <title>Evolutionary insights into 3D genome organization and epigenetic landscape of Vigna mungo.</title>
        <authorList>
            <person name="Junaid A."/>
            <person name="Singh B."/>
            <person name="Bhatia S."/>
        </authorList>
    </citation>
    <scope>NUCLEOTIDE SEQUENCE [LARGE SCALE GENOMIC DNA]</scope>
    <source>
        <strain evidence="3">Urdbean</strain>
    </source>
</reference>
<organism evidence="3 4">
    <name type="scientific">Vigna mungo</name>
    <name type="common">Black gram</name>
    <name type="synonym">Phaseolus mungo</name>
    <dbReference type="NCBI Taxonomy" id="3915"/>
    <lineage>
        <taxon>Eukaryota</taxon>
        <taxon>Viridiplantae</taxon>
        <taxon>Streptophyta</taxon>
        <taxon>Embryophyta</taxon>
        <taxon>Tracheophyta</taxon>
        <taxon>Spermatophyta</taxon>
        <taxon>Magnoliopsida</taxon>
        <taxon>eudicotyledons</taxon>
        <taxon>Gunneridae</taxon>
        <taxon>Pentapetalae</taxon>
        <taxon>rosids</taxon>
        <taxon>fabids</taxon>
        <taxon>Fabales</taxon>
        <taxon>Fabaceae</taxon>
        <taxon>Papilionoideae</taxon>
        <taxon>50 kb inversion clade</taxon>
        <taxon>NPAAA clade</taxon>
        <taxon>indigoferoid/millettioid clade</taxon>
        <taxon>Phaseoleae</taxon>
        <taxon>Vigna</taxon>
    </lineage>
</organism>
<sequence>MKKVNKDLISLKNDGKKRAIECIEVPKKPRFSEAEDKQRWKEKMERSSKYFASMDSEPVEFPDGNYPAGGKSDIEGIFPPPYYEWFQFEKDFTVYFNLEECITYLCEYITANGPFDGFLGFSQGKVLKEHPLIKFFISISGSKFRDPSICDVAYKDPIKAKSIHFIGDKDWLKLPGEDLASAFDKPLILRHPQGHTVPRLDEVTTNQLRNWINEEVLCQPKVGVSVIEHGKDHEKEVRSTNPNKVENGV</sequence>
<name>A0AAQ3RV72_VIGMU</name>
<feature type="compositionally biased region" description="Polar residues" evidence="1">
    <location>
        <begin position="239"/>
        <end position="249"/>
    </location>
</feature>
<protein>
    <recommendedName>
        <fullName evidence="2">Serine hydrolase domain-containing protein</fullName>
    </recommendedName>
</protein>
<proteinExistence type="predicted"/>
<keyword evidence="4" id="KW-1185">Reference proteome</keyword>
<dbReference type="AlphaFoldDB" id="A0AAQ3RV72"/>
<accession>A0AAQ3RV72</accession>
<dbReference type="PANTHER" id="PTHR22778">
    <property type="entry name" value="OVARIAN CANCER GENE-2 PROTEIN-RELATED"/>
    <property type="match status" value="1"/>
</dbReference>
<evidence type="ECO:0000259" key="2">
    <source>
        <dbReference type="Pfam" id="PF03959"/>
    </source>
</evidence>
<dbReference type="PANTHER" id="PTHR22778:SF55">
    <property type="entry name" value="ESTERASE C25G4.2-LIKE"/>
    <property type="match status" value="1"/>
</dbReference>
<feature type="compositionally biased region" description="Basic and acidic residues" evidence="1">
    <location>
        <begin position="229"/>
        <end position="238"/>
    </location>
</feature>
<dbReference type="Gene3D" id="3.40.50.1820">
    <property type="entry name" value="alpha/beta hydrolase"/>
    <property type="match status" value="1"/>
</dbReference>
<gene>
    <name evidence="3" type="ORF">V8G54_019005</name>
</gene>
<feature type="domain" description="Serine hydrolase" evidence="2">
    <location>
        <begin position="37"/>
        <end position="204"/>
    </location>
</feature>
<dbReference type="Proteomes" id="UP001374535">
    <property type="component" value="Chromosome 6"/>
</dbReference>
<evidence type="ECO:0000256" key="1">
    <source>
        <dbReference type="SAM" id="MobiDB-lite"/>
    </source>
</evidence>
<dbReference type="InterPro" id="IPR029058">
    <property type="entry name" value="AB_hydrolase_fold"/>
</dbReference>
<feature type="region of interest" description="Disordered" evidence="1">
    <location>
        <begin position="229"/>
        <end position="249"/>
    </location>
</feature>